<evidence type="ECO:0000256" key="1">
    <source>
        <dbReference type="ARBA" id="ARBA00007365"/>
    </source>
</evidence>
<dbReference type="GO" id="GO:0003755">
    <property type="term" value="F:peptidyl-prolyl cis-trans isomerase activity"/>
    <property type="evidence" value="ECO:0007669"/>
    <property type="project" value="InterPro"/>
</dbReference>
<evidence type="ECO:0000313" key="3">
    <source>
        <dbReference type="EnsemblPlants" id="Bra029616.1-P"/>
    </source>
</evidence>
<accession>M4ELE8</accession>
<dbReference type="Gene3D" id="2.40.100.10">
    <property type="entry name" value="Cyclophilin-like"/>
    <property type="match status" value="1"/>
</dbReference>
<dbReference type="EnsemblPlants" id="Bra029616.1">
    <property type="protein sequence ID" value="Bra029616.1-P"/>
    <property type="gene ID" value="Bra029616"/>
</dbReference>
<dbReference type="HOGENOM" id="CLU_2530654_0_0_1"/>
<dbReference type="InterPro" id="IPR029000">
    <property type="entry name" value="Cyclophilin-like_dom_sf"/>
</dbReference>
<dbReference type="Pfam" id="PF00160">
    <property type="entry name" value="Pro_isomerase"/>
    <property type="match status" value="1"/>
</dbReference>
<keyword evidence="4" id="KW-1185">Reference proteome</keyword>
<dbReference type="eggNOG" id="KOG0865">
    <property type="taxonomic scope" value="Eukaryota"/>
</dbReference>
<dbReference type="Proteomes" id="UP000011750">
    <property type="component" value="Chromosome A05"/>
</dbReference>
<dbReference type="AlphaFoldDB" id="M4ELE8"/>
<dbReference type="STRING" id="51351.M4ELE8"/>
<reference evidence="3 4" key="1">
    <citation type="journal article" date="2011" name="Nat. Genet.">
        <title>The genome of the mesopolyploid crop species Brassica rapa.</title>
        <authorList>
            <consortium name="Brassica rapa Genome Sequencing Project Consortium"/>
            <person name="Wang X."/>
            <person name="Wang H."/>
            <person name="Wang J."/>
            <person name="Sun R."/>
            <person name="Wu J."/>
            <person name="Liu S."/>
            <person name="Bai Y."/>
            <person name="Mun J.H."/>
            <person name="Bancroft I."/>
            <person name="Cheng F."/>
            <person name="Huang S."/>
            <person name="Li X."/>
            <person name="Hua W."/>
            <person name="Wang J."/>
            <person name="Wang X."/>
            <person name="Freeling M."/>
            <person name="Pires J.C."/>
            <person name="Paterson A.H."/>
            <person name="Chalhoub B."/>
            <person name="Wang B."/>
            <person name="Hayward A."/>
            <person name="Sharpe A.G."/>
            <person name="Park B.S."/>
            <person name="Weisshaar B."/>
            <person name="Liu B."/>
            <person name="Li B."/>
            <person name="Liu B."/>
            <person name="Tong C."/>
            <person name="Song C."/>
            <person name="Duran C."/>
            <person name="Peng C."/>
            <person name="Geng C."/>
            <person name="Koh C."/>
            <person name="Lin C."/>
            <person name="Edwards D."/>
            <person name="Mu D."/>
            <person name="Shen D."/>
            <person name="Soumpourou E."/>
            <person name="Li F."/>
            <person name="Fraser F."/>
            <person name="Conant G."/>
            <person name="Lassalle G."/>
            <person name="King G.J."/>
            <person name="Bonnema G."/>
            <person name="Tang H."/>
            <person name="Wang H."/>
            <person name="Belcram H."/>
            <person name="Zhou H."/>
            <person name="Hirakawa H."/>
            <person name="Abe H."/>
            <person name="Guo H."/>
            <person name="Wang H."/>
            <person name="Jin H."/>
            <person name="Parkin I.A."/>
            <person name="Batley J."/>
            <person name="Kim J.S."/>
            <person name="Just J."/>
            <person name="Li J."/>
            <person name="Xu J."/>
            <person name="Deng J."/>
            <person name="Kim J.A."/>
            <person name="Li J."/>
            <person name="Yu J."/>
            <person name="Meng J."/>
            <person name="Wang J."/>
            <person name="Min J."/>
            <person name="Poulain J."/>
            <person name="Wang J."/>
            <person name="Hatakeyama K."/>
            <person name="Wu K."/>
            <person name="Wang L."/>
            <person name="Fang L."/>
            <person name="Trick M."/>
            <person name="Links M.G."/>
            <person name="Zhao M."/>
            <person name="Jin M."/>
            <person name="Ramchiary N."/>
            <person name="Drou N."/>
            <person name="Berkman P.J."/>
            <person name="Cai Q."/>
            <person name="Huang Q."/>
            <person name="Li R."/>
            <person name="Tabata S."/>
            <person name="Cheng S."/>
            <person name="Zhang S."/>
            <person name="Zhang S."/>
            <person name="Huang S."/>
            <person name="Sato S."/>
            <person name="Sun S."/>
            <person name="Kwon S.J."/>
            <person name="Choi S.R."/>
            <person name="Lee T.H."/>
            <person name="Fan W."/>
            <person name="Zhao X."/>
            <person name="Tan X."/>
            <person name="Xu X."/>
            <person name="Wang Y."/>
            <person name="Qiu Y."/>
            <person name="Yin Y."/>
            <person name="Li Y."/>
            <person name="Du Y."/>
            <person name="Liao Y."/>
            <person name="Lim Y."/>
            <person name="Narusaka Y."/>
            <person name="Wang Y."/>
            <person name="Wang Z."/>
            <person name="Li Z."/>
            <person name="Wang Z."/>
            <person name="Xiong Z."/>
            <person name="Zhang Z."/>
        </authorList>
    </citation>
    <scope>NUCLEOTIDE SEQUENCE [LARGE SCALE GENOMIC DNA]</scope>
    <source>
        <strain evidence="3 4">cv. Chiifu-401-42</strain>
    </source>
</reference>
<dbReference type="PANTHER" id="PTHR11071:SF561">
    <property type="entry name" value="PEPTIDYL-PROLYL CIS-TRANS ISOMERASE D-RELATED"/>
    <property type="match status" value="1"/>
</dbReference>
<organism evidence="3 4">
    <name type="scientific">Brassica campestris</name>
    <name type="common">Field mustard</name>
    <dbReference type="NCBI Taxonomy" id="3711"/>
    <lineage>
        <taxon>Eukaryota</taxon>
        <taxon>Viridiplantae</taxon>
        <taxon>Streptophyta</taxon>
        <taxon>Embryophyta</taxon>
        <taxon>Tracheophyta</taxon>
        <taxon>Spermatophyta</taxon>
        <taxon>Magnoliopsida</taxon>
        <taxon>eudicotyledons</taxon>
        <taxon>Gunneridae</taxon>
        <taxon>Pentapetalae</taxon>
        <taxon>rosids</taxon>
        <taxon>malvids</taxon>
        <taxon>Brassicales</taxon>
        <taxon>Brassicaceae</taxon>
        <taxon>Brassiceae</taxon>
        <taxon>Brassica</taxon>
    </lineage>
</organism>
<reference evidence="3" key="3">
    <citation type="submission" date="2023-03" db="UniProtKB">
        <authorList>
            <consortium name="EnsemblPlants"/>
        </authorList>
    </citation>
    <scope>IDENTIFICATION</scope>
    <source>
        <strain evidence="3">cv. Chiifu-401-42</strain>
    </source>
</reference>
<dbReference type="Gramene" id="Bra029616.1">
    <property type="protein sequence ID" value="Bra029616.1-P"/>
    <property type="gene ID" value="Bra029616"/>
</dbReference>
<evidence type="ECO:0000313" key="4">
    <source>
        <dbReference type="Proteomes" id="UP000011750"/>
    </source>
</evidence>
<sequence length="84" mass="9137">MSDHQLPMTKNPRVFLEIAVNFRPVGRIVIELFADSNPKTAETFRALCTGEKGIGESGVAEIFASFATEGGRAGEYTGEAERFV</sequence>
<feature type="domain" description="PPIase cyclophilin-type" evidence="2">
    <location>
        <begin position="15"/>
        <end position="84"/>
    </location>
</feature>
<reference evidence="3 4" key="2">
    <citation type="journal article" date="2018" name="Hortic Res">
        <title>Improved Brassica rapa reference genome by single-molecule sequencing and chromosome conformation capture technologies.</title>
        <authorList>
            <person name="Zhang L."/>
            <person name="Cai X."/>
            <person name="Wu J."/>
            <person name="Liu M."/>
            <person name="Grob S."/>
            <person name="Cheng F."/>
            <person name="Liang J."/>
            <person name="Cai C."/>
            <person name="Liu Z."/>
            <person name="Liu B."/>
            <person name="Wang F."/>
            <person name="Li S."/>
            <person name="Liu F."/>
            <person name="Li X."/>
            <person name="Cheng L."/>
            <person name="Yang W."/>
            <person name="Li M.H."/>
            <person name="Grossniklaus U."/>
            <person name="Zheng H."/>
            <person name="Wang X."/>
        </authorList>
    </citation>
    <scope>NUCLEOTIDE SEQUENCE [LARGE SCALE GENOMIC DNA]</scope>
    <source>
        <strain evidence="3 4">cv. Chiifu-401-42</strain>
    </source>
</reference>
<dbReference type="PROSITE" id="PS50072">
    <property type="entry name" value="CSA_PPIASE_2"/>
    <property type="match status" value="1"/>
</dbReference>
<proteinExistence type="inferred from homology"/>
<comment type="similarity">
    <text evidence="1">Belongs to the cyclophilin-type PPIase family.</text>
</comment>
<protein>
    <recommendedName>
        <fullName evidence="2">PPIase cyclophilin-type domain-containing protein</fullName>
    </recommendedName>
</protein>
<dbReference type="InterPro" id="IPR002130">
    <property type="entry name" value="Cyclophilin-type_PPIase_dom"/>
</dbReference>
<dbReference type="SUPFAM" id="SSF50891">
    <property type="entry name" value="Cyclophilin-like"/>
    <property type="match status" value="1"/>
</dbReference>
<evidence type="ECO:0000259" key="2">
    <source>
        <dbReference type="PROSITE" id="PS50072"/>
    </source>
</evidence>
<name>M4ELE8_BRACM</name>
<dbReference type="InParanoid" id="M4ELE8"/>
<dbReference type="PANTHER" id="PTHR11071">
    <property type="entry name" value="PEPTIDYL-PROLYL CIS-TRANS ISOMERASE"/>
    <property type="match status" value="1"/>
</dbReference>